<accession>A0A316U3R3</accession>
<dbReference type="InterPro" id="IPR040608">
    <property type="entry name" value="Snf8/Vps36"/>
</dbReference>
<dbReference type="Pfam" id="PF04157">
    <property type="entry name" value="EAP30"/>
    <property type="match status" value="1"/>
</dbReference>
<evidence type="ECO:0000256" key="1">
    <source>
        <dbReference type="ARBA" id="ARBA00009834"/>
    </source>
</evidence>
<keyword evidence="2" id="KW-0238">DNA-binding</keyword>
<dbReference type="GeneID" id="37012112"/>
<evidence type="ECO:0000313" key="3">
    <source>
        <dbReference type="Proteomes" id="UP000245942"/>
    </source>
</evidence>
<gene>
    <name evidence="2" type="ORF">BCV69DRAFT_250349</name>
</gene>
<dbReference type="OrthoDB" id="283883at2759"/>
<dbReference type="GO" id="GO:0000814">
    <property type="term" value="C:ESCRT II complex"/>
    <property type="evidence" value="ECO:0007669"/>
    <property type="project" value="InterPro"/>
</dbReference>
<evidence type="ECO:0000313" key="2">
    <source>
        <dbReference type="EMBL" id="PWN19877.1"/>
    </source>
</evidence>
<dbReference type="Proteomes" id="UP000245942">
    <property type="component" value="Unassembled WGS sequence"/>
</dbReference>
<dbReference type="RefSeq" id="XP_025347037.1">
    <property type="nucleotide sequence ID" value="XM_025490378.1"/>
</dbReference>
<dbReference type="PANTHER" id="PTHR12806">
    <property type="entry name" value="EAP30 SUBUNIT OF ELL COMPLEX"/>
    <property type="match status" value="1"/>
</dbReference>
<dbReference type="GO" id="GO:0003677">
    <property type="term" value="F:DNA binding"/>
    <property type="evidence" value="ECO:0007669"/>
    <property type="project" value="UniProtKB-KW"/>
</dbReference>
<dbReference type="SUPFAM" id="SSF46785">
    <property type="entry name" value="Winged helix' DNA-binding domain"/>
    <property type="match status" value="1"/>
</dbReference>
<dbReference type="STRING" id="1684307.A0A316U3R3"/>
<sequence length="290" mass="31530">MSLHRGPGLAALSRHSTSSQAYSALSSQLTTQQLSDLRSQLETFSSALRSFAKTHRNEILKNPEFRGEFQRMCANIGVDPLGGAGPSRVSGSSGKIAGIWNDLLGLGDFNYELGVQVVDVCISTRELNGGVIEMDELIRRIKKLRAGGRRRQNPVEEAGTSISEEDVVRSIKTLSPLGSGYQVVALSTAPNAPKIVRSLPGELSLDSTLLLSLLACPACPRDTLGSGYAYLTEDYVALPRDAEEPRKPRWSRQRARNALECMARDEGTLWVDSYQGQLAYFSLSVGARSL</sequence>
<reference evidence="2 3" key="1">
    <citation type="journal article" date="2018" name="Mol. Biol. Evol.">
        <title>Broad Genomic Sampling Reveals a Smut Pathogenic Ancestry of the Fungal Clade Ustilaginomycotina.</title>
        <authorList>
            <person name="Kijpornyongpan T."/>
            <person name="Mondo S.J."/>
            <person name="Barry K."/>
            <person name="Sandor L."/>
            <person name="Lee J."/>
            <person name="Lipzen A."/>
            <person name="Pangilinan J."/>
            <person name="LaButti K."/>
            <person name="Hainaut M."/>
            <person name="Henrissat B."/>
            <person name="Grigoriev I.V."/>
            <person name="Spatafora J.W."/>
            <person name="Aime M.C."/>
        </authorList>
    </citation>
    <scope>NUCLEOTIDE SEQUENCE [LARGE SCALE GENOMIC DNA]</scope>
    <source>
        <strain evidence="2 3">MCA 4718</strain>
    </source>
</reference>
<dbReference type="Gene3D" id="6.10.140.180">
    <property type="match status" value="1"/>
</dbReference>
<proteinExistence type="inferred from homology"/>
<comment type="similarity">
    <text evidence="1">Belongs to the SNF8 family.</text>
</comment>
<dbReference type="GO" id="GO:0043328">
    <property type="term" value="P:protein transport to vacuole involved in ubiquitin-dependent protein catabolic process via the multivesicular body sorting pathway"/>
    <property type="evidence" value="ECO:0007669"/>
    <property type="project" value="TreeGrafter"/>
</dbReference>
<dbReference type="Gene3D" id="1.10.10.10">
    <property type="entry name" value="Winged helix-like DNA-binding domain superfamily/Winged helix DNA-binding domain"/>
    <property type="match status" value="2"/>
</dbReference>
<dbReference type="InterPro" id="IPR036388">
    <property type="entry name" value="WH-like_DNA-bd_sf"/>
</dbReference>
<dbReference type="PANTHER" id="PTHR12806:SF0">
    <property type="entry name" value="VACUOLAR-SORTING PROTEIN SNF8"/>
    <property type="match status" value="1"/>
</dbReference>
<dbReference type="EMBL" id="KZ819330">
    <property type="protein sequence ID" value="PWN19877.1"/>
    <property type="molecule type" value="Genomic_DNA"/>
</dbReference>
<dbReference type="InterPro" id="IPR036390">
    <property type="entry name" value="WH_DNA-bd_sf"/>
</dbReference>
<dbReference type="InterPro" id="IPR016689">
    <property type="entry name" value="ESCRT-2_cplx_Snf8"/>
</dbReference>
<protein>
    <submittedName>
        <fullName evidence="2">Winged helix DNA-binding domain-containing protein</fullName>
    </submittedName>
</protein>
<keyword evidence="3" id="KW-1185">Reference proteome</keyword>
<organism evidence="2 3">
    <name type="scientific">Pseudomicrostroma glucosiphilum</name>
    <dbReference type="NCBI Taxonomy" id="1684307"/>
    <lineage>
        <taxon>Eukaryota</taxon>
        <taxon>Fungi</taxon>
        <taxon>Dikarya</taxon>
        <taxon>Basidiomycota</taxon>
        <taxon>Ustilaginomycotina</taxon>
        <taxon>Exobasidiomycetes</taxon>
        <taxon>Microstromatales</taxon>
        <taxon>Microstromatales incertae sedis</taxon>
        <taxon>Pseudomicrostroma</taxon>
    </lineage>
</organism>
<name>A0A316U3R3_9BASI</name>
<dbReference type="AlphaFoldDB" id="A0A316U3R3"/>